<feature type="transmembrane region" description="Helical" evidence="1">
    <location>
        <begin position="58"/>
        <end position="82"/>
    </location>
</feature>
<dbReference type="Proteomes" id="UP000276133">
    <property type="component" value="Unassembled WGS sequence"/>
</dbReference>
<dbReference type="OrthoDB" id="10197658at2759"/>
<evidence type="ECO:0000313" key="3">
    <source>
        <dbReference type="Proteomes" id="UP000276133"/>
    </source>
</evidence>
<feature type="transmembrane region" description="Helical" evidence="1">
    <location>
        <begin position="166"/>
        <end position="185"/>
    </location>
</feature>
<reference evidence="2 3" key="1">
    <citation type="journal article" date="2018" name="Sci. Rep.">
        <title>Genomic signatures of local adaptation to the degree of environmental predictability in rotifers.</title>
        <authorList>
            <person name="Franch-Gras L."/>
            <person name="Hahn C."/>
            <person name="Garcia-Roger E.M."/>
            <person name="Carmona M.J."/>
            <person name="Serra M."/>
            <person name="Gomez A."/>
        </authorList>
    </citation>
    <scope>NUCLEOTIDE SEQUENCE [LARGE SCALE GENOMIC DNA]</scope>
    <source>
        <strain evidence="2">HYR1</strain>
    </source>
</reference>
<keyword evidence="1" id="KW-0812">Transmembrane</keyword>
<feature type="transmembrane region" description="Helical" evidence="1">
    <location>
        <begin position="88"/>
        <end position="111"/>
    </location>
</feature>
<evidence type="ECO:0000256" key="1">
    <source>
        <dbReference type="SAM" id="Phobius"/>
    </source>
</evidence>
<dbReference type="AlphaFoldDB" id="A0A3M7RA90"/>
<dbReference type="EMBL" id="REGN01003851">
    <property type="protein sequence ID" value="RNA20446.1"/>
    <property type="molecule type" value="Genomic_DNA"/>
</dbReference>
<gene>
    <name evidence="2" type="ORF">BpHYR1_015497</name>
</gene>
<keyword evidence="1" id="KW-0472">Membrane</keyword>
<organism evidence="2 3">
    <name type="scientific">Brachionus plicatilis</name>
    <name type="common">Marine rotifer</name>
    <name type="synonym">Brachionus muelleri</name>
    <dbReference type="NCBI Taxonomy" id="10195"/>
    <lineage>
        <taxon>Eukaryota</taxon>
        <taxon>Metazoa</taxon>
        <taxon>Spiralia</taxon>
        <taxon>Gnathifera</taxon>
        <taxon>Rotifera</taxon>
        <taxon>Eurotatoria</taxon>
        <taxon>Monogononta</taxon>
        <taxon>Pseudotrocha</taxon>
        <taxon>Ploima</taxon>
        <taxon>Brachionidae</taxon>
        <taxon>Brachionus</taxon>
    </lineage>
</organism>
<proteinExistence type="predicted"/>
<feature type="transmembrane region" description="Helical" evidence="1">
    <location>
        <begin position="123"/>
        <end position="146"/>
    </location>
</feature>
<name>A0A3M7RA90_BRAPC</name>
<sequence>MYESSFQQNPASIPPAAYGAPNMVPLSYEQRMNYFYVFRKQQKDFIEKRLKESYPTKFVLVYGLFMIFHSIAQIVLHVLLIVNNGANYQIYHGLWGGGLTLLMPILAILLIKFPNVHLYRAATLINMFGAIFLILGIILASGFGLMEYERTYSRSQANKDMMPVTIVMLALAIIAFFFALFYLVLVGRIFRRPGVSIGYNQNSVANPVNLTMNNNSVWLNGQSINDNPQNQAFNNGNFLPNYSFDPNRAPY</sequence>
<protein>
    <submittedName>
        <fullName evidence="2">Uncharacterized protein</fullName>
    </submittedName>
</protein>
<keyword evidence="3" id="KW-1185">Reference proteome</keyword>
<evidence type="ECO:0000313" key="2">
    <source>
        <dbReference type="EMBL" id="RNA20446.1"/>
    </source>
</evidence>
<keyword evidence="1" id="KW-1133">Transmembrane helix</keyword>
<comment type="caution">
    <text evidence="2">The sequence shown here is derived from an EMBL/GenBank/DDBJ whole genome shotgun (WGS) entry which is preliminary data.</text>
</comment>
<accession>A0A3M7RA90</accession>